<accession>A0ABD3XPG2</accession>
<dbReference type="FunFam" id="2.60.40.10:FF:000032">
    <property type="entry name" value="palladin isoform X1"/>
    <property type="match status" value="1"/>
</dbReference>
<dbReference type="PROSITE" id="PS01209">
    <property type="entry name" value="LDLRA_1"/>
    <property type="match status" value="1"/>
</dbReference>
<keyword evidence="4" id="KW-0393">Immunoglobulin domain</keyword>
<dbReference type="SMART" id="SM00408">
    <property type="entry name" value="IGc2"/>
    <property type="match status" value="1"/>
</dbReference>
<keyword evidence="11" id="KW-1185">Reference proteome</keyword>
<evidence type="ECO:0000256" key="6">
    <source>
        <dbReference type="PROSITE-ProRule" id="PRU00196"/>
    </source>
</evidence>
<evidence type="ECO:0000256" key="3">
    <source>
        <dbReference type="ARBA" id="ARBA00023157"/>
    </source>
</evidence>
<dbReference type="PROSITE" id="PS50287">
    <property type="entry name" value="SRCR_2"/>
    <property type="match status" value="1"/>
</dbReference>
<dbReference type="CDD" id="cd00112">
    <property type="entry name" value="LDLa"/>
    <property type="match status" value="2"/>
</dbReference>
<feature type="disulfide bond" evidence="5">
    <location>
        <begin position="372"/>
        <end position="387"/>
    </location>
</feature>
<reference evidence="10 11" key="1">
    <citation type="submission" date="2024-11" db="EMBL/GenBank/DDBJ databases">
        <title>Chromosome-level genome assembly of the freshwater bivalve Anodonta woodiana.</title>
        <authorList>
            <person name="Chen X."/>
        </authorList>
    </citation>
    <scope>NUCLEOTIDE SEQUENCE [LARGE SCALE GENOMIC DNA]</scope>
    <source>
        <strain evidence="10">MN2024</strain>
        <tissue evidence="10">Gills</tissue>
    </source>
</reference>
<dbReference type="AlphaFoldDB" id="A0ABD3XPG2"/>
<organism evidence="10 11">
    <name type="scientific">Sinanodonta woodiana</name>
    <name type="common">Chinese pond mussel</name>
    <name type="synonym">Anodonta woodiana</name>
    <dbReference type="NCBI Taxonomy" id="1069815"/>
    <lineage>
        <taxon>Eukaryota</taxon>
        <taxon>Metazoa</taxon>
        <taxon>Spiralia</taxon>
        <taxon>Lophotrochozoa</taxon>
        <taxon>Mollusca</taxon>
        <taxon>Bivalvia</taxon>
        <taxon>Autobranchia</taxon>
        <taxon>Heteroconchia</taxon>
        <taxon>Palaeoheterodonta</taxon>
        <taxon>Unionida</taxon>
        <taxon>Unionoidea</taxon>
        <taxon>Unionidae</taxon>
        <taxon>Unioninae</taxon>
        <taxon>Sinanodonta</taxon>
    </lineage>
</organism>
<sequence>MTESLCLIIILQTSTVPGCNLSLLTVPSCELSLLTVPSCELSLLTVPSSLTGFETVKTNNVSLNEYEYYSLPCENQPSSTPAPTFDWVIRTDMYTIFPNSTEDKRRVIIDPEGTLHFLYVKASDNANNPYRCQLFNPVVSIKAVSFECFNLNVTRGPEVASIPILRYSKSVEKTIGSKTTLMCIFSGNPIPYVEWFKDGVKLPDGSSLPGGTPRYLLDPEDPTGRKLIISKLEITDEGKYICRARNEHGVNEGTVEVKVKGPPQWRKPLNSTRIPVGRTATFQCDTVSYSATNSLPMWMKNGNPLIGQDGCSEGMFSCGGGHCQSAATVITCDGISQCPNGGDESVKHCGCNSSSDFMCADVQKCIPASEICNKIANCSDGSDERNCAYQPEQIIDNRYHFSADLKQLTIPNVKKIDTMCLQCLVYNFREYGPNPKPDIVGITFGDACLTVLDPINILTGFPNKQKVQPGDIINFTISAQTDPLEQENLRYDWFIGGKKYPDQFPLGIWSKIIQLSMGNTHIVIDTSTLTSHDDRQFLDLMGNLSVRVYHEFDQRIISTELYTDVTSSTVKYYNDSSHSLLELSVIMIPHDDSVKFSAFSYNDMKDSNVVIILIWPHNDIKHIDMAT</sequence>
<dbReference type="InterPro" id="IPR002172">
    <property type="entry name" value="LDrepeatLR_classA_rpt"/>
</dbReference>
<feature type="domain" description="Ig-like" evidence="9">
    <location>
        <begin position="157"/>
        <end position="258"/>
    </location>
</feature>
<evidence type="ECO:0000256" key="5">
    <source>
        <dbReference type="PROSITE-ProRule" id="PRU00124"/>
    </source>
</evidence>
<dbReference type="InterPro" id="IPR013098">
    <property type="entry name" value="Ig_I-set"/>
</dbReference>
<dbReference type="InterPro" id="IPR036179">
    <property type="entry name" value="Ig-like_dom_sf"/>
</dbReference>
<dbReference type="Pfam" id="PF00057">
    <property type="entry name" value="Ldl_recept_a"/>
    <property type="match status" value="1"/>
</dbReference>
<evidence type="ECO:0000256" key="2">
    <source>
        <dbReference type="ARBA" id="ARBA00022737"/>
    </source>
</evidence>
<dbReference type="InterPro" id="IPR013783">
    <property type="entry name" value="Ig-like_fold"/>
</dbReference>
<dbReference type="Gene3D" id="4.10.400.10">
    <property type="entry name" value="Low-density Lipoprotein Receptor"/>
    <property type="match status" value="2"/>
</dbReference>
<feature type="chain" id="PRO_5044759183" evidence="7">
    <location>
        <begin position="19"/>
        <end position="627"/>
    </location>
</feature>
<name>A0ABD3XPG2_SINWO</name>
<evidence type="ECO:0000256" key="4">
    <source>
        <dbReference type="ARBA" id="ARBA00023319"/>
    </source>
</evidence>
<evidence type="ECO:0000256" key="7">
    <source>
        <dbReference type="SAM" id="SignalP"/>
    </source>
</evidence>
<dbReference type="InterPro" id="IPR001190">
    <property type="entry name" value="SRCR"/>
</dbReference>
<dbReference type="SUPFAM" id="SSF48726">
    <property type="entry name" value="Immunoglobulin"/>
    <property type="match status" value="3"/>
</dbReference>
<dbReference type="PANTHER" id="PTHR12231:SF253">
    <property type="entry name" value="DPR-INTERACTING PROTEIN ETA, ISOFORM B-RELATED"/>
    <property type="match status" value="1"/>
</dbReference>
<dbReference type="InterPro" id="IPR003599">
    <property type="entry name" value="Ig_sub"/>
</dbReference>
<dbReference type="InterPro" id="IPR003598">
    <property type="entry name" value="Ig_sub2"/>
</dbReference>
<keyword evidence="3 5" id="KW-1015">Disulfide bond</keyword>
<protein>
    <submittedName>
        <fullName evidence="10">Uncharacterized protein</fullName>
    </submittedName>
</protein>
<dbReference type="Pfam" id="PF07679">
    <property type="entry name" value="I-set"/>
    <property type="match status" value="1"/>
</dbReference>
<feature type="domain" description="Ig-like" evidence="9">
    <location>
        <begin position="47"/>
        <end position="145"/>
    </location>
</feature>
<dbReference type="SUPFAM" id="SSF57424">
    <property type="entry name" value="LDL receptor-like module"/>
    <property type="match status" value="2"/>
</dbReference>
<comment type="caution">
    <text evidence="10">The sequence shown here is derived from an EMBL/GenBank/DDBJ whole genome shotgun (WGS) entry which is preliminary data.</text>
</comment>
<dbReference type="InterPro" id="IPR036055">
    <property type="entry name" value="LDL_receptor-like_sf"/>
</dbReference>
<dbReference type="InterPro" id="IPR023415">
    <property type="entry name" value="LDLR_class-A_CS"/>
</dbReference>
<proteinExistence type="predicted"/>
<comment type="caution">
    <text evidence="6">Lacks conserved residue(s) required for the propagation of feature annotation.</text>
</comment>
<dbReference type="InterPro" id="IPR007110">
    <property type="entry name" value="Ig-like_dom"/>
</dbReference>
<dbReference type="Proteomes" id="UP001634394">
    <property type="component" value="Unassembled WGS sequence"/>
</dbReference>
<keyword evidence="2" id="KW-0677">Repeat</keyword>
<evidence type="ECO:0000259" key="9">
    <source>
        <dbReference type="PROSITE" id="PS50835"/>
    </source>
</evidence>
<keyword evidence="1 7" id="KW-0732">Signal</keyword>
<dbReference type="SMART" id="SM00192">
    <property type="entry name" value="LDLa"/>
    <property type="match status" value="2"/>
</dbReference>
<dbReference type="PROSITE" id="PS50068">
    <property type="entry name" value="LDLRA_2"/>
    <property type="match status" value="2"/>
</dbReference>
<dbReference type="PROSITE" id="PS50835">
    <property type="entry name" value="IG_LIKE"/>
    <property type="match status" value="2"/>
</dbReference>
<dbReference type="SMART" id="SM00409">
    <property type="entry name" value="IG"/>
    <property type="match status" value="2"/>
</dbReference>
<feature type="signal peptide" evidence="7">
    <location>
        <begin position="1"/>
        <end position="18"/>
    </location>
</feature>
<feature type="disulfide bond" evidence="5">
    <location>
        <begin position="311"/>
        <end position="323"/>
    </location>
</feature>
<gene>
    <name evidence="10" type="ORF">ACJMK2_000509</name>
</gene>
<evidence type="ECO:0000313" key="11">
    <source>
        <dbReference type="Proteomes" id="UP001634394"/>
    </source>
</evidence>
<evidence type="ECO:0000259" key="8">
    <source>
        <dbReference type="PROSITE" id="PS50287"/>
    </source>
</evidence>
<dbReference type="Gene3D" id="2.60.40.10">
    <property type="entry name" value="Immunoglobulins"/>
    <property type="match status" value="2"/>
</dbReference>
<evidence type="ECO:0000313" key="10">
    <source>
        <dbReference type="EMBL" id="KAL3888129.1"/>
    </source>
</evidence>
<dbReference type="EMBL" id="JBJQND010000001">
    <property type="protein sequence ID" value="KAL3888129.1"/>
    <property type="molecule type" value="Genomic_DNA"/>
</dbReference>
<evidence type="ECO:0000256" key="1">
    <source>
        <dbReference type="ARBA" id="ARBA00022729"/>
    </source>
</evidence>
<feature type="domain" description="SRCR" evidence="8">
    <location>
        <begin position="242"/>
        <end position="360"/>
    </location>
</feature>
<dbReference type="InterPro" id="IPR051170">
    <property type="entry name" value="Neural/epithelial_adhesion"/>
</dbReference>
<dbReference type="PANTHER" id="PTHR12231">
    <property type="entry name" value="CTX-RELATED TYPE I TRANSMEMBRANE PROTEIN"/>
    <property type="match status" value="1"/>
</dbReference>